<keyword evidence="9" id="KW-1185">Reference proteome</keyword>
<dbReference type="InterPro" id="IPR058245">
    <property type="entry name" value="NreC/VraR/RcsB-like_REC"/>
</dbReference>
<dbReference type="PROSITE" id="PS50110">
    <property type="entry name" value="RESPONSE_REGULATORY"/>
    <property type="match status" value="1"/>
</dbReference>
<name>A0A4Y8PPL4_9BACL</name>
<dbReference type="GO" id="GO:0006355">
    <property type="term" value="P:regulation of DNA-templated transcription"/>
    <property type="evidence" value="ECO:0007669"/>
    <property type="project" value="InterPro"/>
</dbReference>
<dbReference type="SUPFAM" id="SSF46894">
    <property type="entry name" value="C-terminal effector domain of the bipartite response regulators"/>
    <property type="match status" value="1"/>
</dbReference>
<dbReference type="InterPro" id="IPR000792">
    <property type="entry name" value="Tscrpt_reg_LuxR_C"/>
</dbReference>
<evidence type="ECO:0000256" key="4">
    <source>
        <dbReference type="ARBA" id="ARBA00023163"/>
    </source>
</evidence>
<evidence type="ECO:0000256" key="2">
    <source>
        <dbReference type="ARBA" id="ARBA00023015"/>
    </source>
</evidence>
<evidence type="ECO:0000259" key="6">
    <source>
        <dbReference type="PROSITE" id="PS50043"/>
    </source>
</evidence>
<dbReference type="Pfam" id="PF00072">
    <property type="entry name" value="Response_reg"/>
    <property type="match status" value="1"/>
</dbReference>
<keyword evidence="1 5" id="KW-0597">Phosphoprotein</keyword>
<sequence>MGLQMIKVLLVDDEEFWRNALTEYLQAEPDLVVIGAVATKEEALQIVQLIDIDVAIVDVMLTAYQHDGLEAAGDMIRLKPATKVIVLTSMSEGDIIIDTFALGAVNFIEKTAYKDLPEAVRAAYQNRTSIHASGAEVLLLEFLRLKQKEQAGMLTPTEKEILQRIYQGQTQEQIQRQLNVSRSTIKNHVTNILKKLGVRNSKEAAVLAAKRKWL</sequence>
<dbReference type="PROSITE" id="PS50043">
    <property type="entry name" value="HTH_LUXR_2"/>
    <property type="match status" value="1"/>
</dbReference>
<dbReference type="InterPro" id="IPR001789">
    <property type="entry name" value="Sig_transdc_resp-reg_receiver"/>
</dbReference>
<gene>
    <name evidence="8" type="ORF">B5M42_24725</name>
</gene>
<dbReference type="SMART" id="SM00421">
    <property type="entry name" value="HTH_LUXR"/>
    <property type="match status" value="1"/>
</dbReference>
<evidence type="ECO:0000256" key="1">
    <source>
        <dbReference type="ARBA" id="ARBA00022553"/>
    </source>
</evidence>
<dbReference type="OrthoDB" id="192836at2"/>
<dbReference type="CDD" id="cd06170">
    <property type="entry name" value="LuxR_C_like"/>
    <property type="match status" value="1"/>
</dbReference>
<dbReference type="InterPro" id="IPR039420">
    <property type="entry name" value="WalR-like"/>
</dbReference>
<dbReference type="Gene3D" id="3.40.50.2300">
    <property type="match status" value="1"/>
</dbReference>
<evidence type="ECO:0000256" key="3">
    <source>
        <dbReference type="ARBA" id="ARBA00023125"/>
    </source>
</evidence>
<evidence type="ECO:0000259" key="7">
    <source>
        <dbReference type="PROSITE" id="PS50110"/>
    </source>
</evidence>
<organism evidence="8 9">
    <name type="scientific">Paenibacillus athensensis</name>
    <dbReference type="NCBI Taxonomy" id="1967502"/>
    <lineage>
        <taxon>Bacteria</taxon>
        <taxon>Bacillati</taxon>
        <taxon>Bacillota</taxon>
        <taxon>Bacilli</taxon>
        <taxon>Bacillales</taxon>
        <taxon>Paenibacillaceae</taxon>
        <taxon>Paenibacillus</taxon>
    </lineage>
</organism>
<dbReference type="EMBL" id="MYFO01000075">
    <property type="protein sequence ID" value="TFE82656.1"/>
    <property type="molecule type" value="Genomic_DNA"/>
</dbReference>
<keyword evidence="3" id="KW-0238">DNA-binding</keyword>
<comment type="caution">
    <text evidence="8">The sequence shown here is derived from an EMBL/GenBank/DDBJ whole genome shotgun (WGS) entry which is preliminary data.</text>
</comment>
<proteinExistence type="predicted"/>
<dbReference type="PRINTS" id="PR00038">
    <property type="entry name" value="HTHLUXR"/>
</dbReference>
<dbReference type="GO" id="GO:0003677">
    <property type="term" value="F:DNA binding"/>
    <property type="evidence" value="ECO:0007669"/>
    <property type="project" value="UniProtKB-KW"/>
</dbReference>
<dbReference type="SUPFAM" id="SSF52172">
    <property type="entry name" value="CheY-like"/>
    <property type="match status" value="1"/>
</dbReference>
<evidence type="ECO:0000256" key="5">
    <source>
        <dbReference type="PROSITE-ProRule" id="PRU00169"/>
    </source>
</evidence>
<keyword evidence="2" id="KW-0805">Transcription regulation</keyword>
<feature type="modified residue" description="4-aspartylphosphate" evidence="5">
    <location>
        <position position="58"/>
    </location>
</feature>
<evidence type="ECO:0000313" key="9">
    <source>
        <dbReference type="Proteomes" id="UP000298246"/>
    </source>
</evidence>
<dbReference type="SMART" id="SM00448">
    <property type="entry name" value="REC"/>
    <property type="match status" value="1"/>
</dbReference>
<accession>A0A4Y8PPL4</accession>
<dbReference type="PANTHER" id="PTHR43214">
    <property type="entry name" value="TWO-COMPONENT RESPONSE REGULATOR"/>
    <property type="match status" value="1"/>
</dbReference>
<feature type="domain" description="HTH luxR-type" evidence="6">
    <location>
        <begin position="147"/>
        <end position="212"/>
    </location>
</feature>
<keyword evidence="4" id="KW-0804">Transcription</keyword>
<dbReference type="AlphaFoldDB" id="A0A4Y8PPL4"/>
<dbReference type="Pfam" id="PF00196">
    <property type="entry name" value="GerE"/>
    <property type="match status" value="1"/>
</dbReference>
<protein>
    <submittedName>
        <fullName evidence="8">Uncharacterized protein</fullName>
    </submittedName>
</protein>
<dbReference type="InterPro" id="IPR011006">
    <property type="entry name" value="CheY-like_superfamily"/>
</dbReference>
<dbReference type="Proteomes" id="UP000298246">
    <property type="component" value="Unassembled WGS sequence"/>
</dbReference>
<evidence type="ECO:0000313" key="8">
    <source>
        <dbReference type="EMBL" id="TFE82656.1"/>
    </source>
</evidence>
<reference evidence="8 9" key="1">
    <citation type="submission" date="2017-03" db="EMBL/GenBank/DDBJ databases">
        <title>Isolation of Levoglucosan Utilizing Bacteria.</title>
        <authorList>
            <person name="Arya A.S."/>
        </authorList>
    </citation>
    <scope>NUCLEOTIDE SEQUENCE [LARGE SCALE GENOMIC DNA]</scope>
    <source>
        <strain evidence="8 9">MEC069</strain>
    </source>
</reference>
<dbReference type="CDD" id="cd17535">
    <property type="entry name" value="REC_NarL-like"/>
    <property type="match status" value="1"/>
</dbReference>
<dbReference type="GO" id="GO:0000160">
    <property type="term" value="P:phosphorelay signal transduction system"/>
    <property type="evidence" value="ECO:0007669"/>
    <property type="project" value="InterPro"/>
</dbReference>
<dbReference type="InterPro" id="IPR016032">
    <property type="entry name" value="Sig_transdc_resp-reg_C-effctor"/>
</dbReference>
<feature type="domain" description="Response regulatory" evidence="7">
    <location>
        <begin position="7"/>
        <end position="125"/>
    </location>
</feature>